<accession>A0A914VUW4</accession>
<dbReference type="PANTHER" id="PTHR11733">
    <property type="entry name" value="ZINC METALLOPROTEASE FAMILY M13 NEPRILYSIN-RELATED"/>
    <property type="match status" value="1"/>
</dbReference>
<organism evidence="2 3">
    <name type="scientific">Plectus sambesii</name>
    <dbReference type="NCBI Taxonomy" id="2011161"/>
    <lineage>
        <taxon>Eukaryota</taxon>
        <taxon>Metazoa</taxon>
        <taxon>Ecdysozoa</taxon>
        <taxon>Nematoda</taxon>
        <taxon>Chromadorea</taxon>
        <taxon>Plectida</taxon>
        <taxon>Plectina</taxon>
        <taxon>Plectoidea</taxon>
        <taxon>Plectidae</taxon>
        <taxon>Plectus</taxon>
    </lineage>
</organism>
<dbReference type="GO" id="GO:0016485">
    <property type="term" value="P:protein processing"/>
    <property type="evidence" value="ECO:0007669"/>
    <property type="project" value="TreeGrafter"/>
</dbReference>
<dbReference type="PROSITE" id="PS51885">
    <property type="entry name" value="NEPRILYSIN"/>
    <property type="match status" value="1"/>
</dbReference>
<dbReference type="InterPro" id="IPR024079">
    <property type="entry name" value="MetalloPept_cat_dom_sf"/>
</dbReference>
<name>A0A914VUW4_9BILA</name>
<keyword evidence="2" id="KW-1185">Reference proteome</keyword>
<evidence type="ECO:0000313" key="2">
    <source>
        <dbReference type="Proteomes" id="UP000887566"/>
    </source>
</evidence>
<dbReference type="InterPro" id="IPR000718">
    <property type="entry name" value="Peptidase_M13"/>
</dbReference>
<evidence type="ECO:0000259" key="1">
    <source>
        <dbReference type="Pfam" id="PF01431"/>
    </source>
</evidence>
<reference evidence="3" key="1">
    <citation type="submission" date="2022-11" db="UniProtKB">
        <authorList>
            <consortium name="WormBaseParasite"/>
        </authorList>
    </citation>
    <scope>IDENTIFICATION</scope>
</reference>
<protein>
    <submittedName>
        <fullName evidence="3">Peptidase M13 C-terminal domain-containing protein</fullName>
    </submittedName>
</protein>
<dbReference type="Proteomes" id="UP000887566">
    <property type="component" value="Unplaced"/>
</dbReference>
<proteinExistence type="predicted"/>
<evidence type="ECO:0000313" key="3">
    <source>
        <dbReference type="WBParaSite" id="PSAMB.scaffold251size61181.g3897.t1"/>
    </source>
</evidence>
<dbReference type="AlphaFoldDB" id="A0A914VUW4"/>
<dbReference type="SUPFAM" id="SSF55486">
    <property type="entry name" value="Metalloproteases ('zincins'), catalytic domain"/>
    <property type="match status" value="1"/>
</dbReference>
<dbReference type="GO" id="GO:0005886">
    <property type="term" value="C:plasma membrane"/>
    <property type="evidence" value="ECO:0007669"/>
    <property type="project" value="TreeGrafter"/>
</dbReference>
<feature type="domain" description="Peptidase M13 C-terminal" evidence="1">
    <location>
        <begin position="415"/>
        <end position="535"/>
    </location>
</feature>
<sequence length="541" mass="61622">MLELIKKDTKYPSVSKALINYMADCAQFAQNNTYKLTAVQRYLDSFLADDYEEMSHFLITPVAFLQSLLNIVFTEKGALADDGSALTETELLAEFDPNENCLTIWSDTNHEHVNEDEFDSTLESSWINYLEAINQTENETFQGEKDKFLAFVAEFRSITANSNFSAIKRTSLQNLNNKHLEEAIRQTMPYFWGEHANMSSVEVNLDENMFDELLQLFLNQQSEAKHFIRCLAVATIARSVVLTPSTNMTLNMSQQETIERDCFYDALNPQTSSAIFMLYVANLAVRNNLSMTTVREQLEVRNIAESIRSQIRQSLMAAAWLQNDRQMLRSIDGLLNIYKIVGFNEEVYDEDSCSAELARFSGFYDDEDMIEKIVNLRASNVRFSLTMGSPDHNFELNAELSEYQYSPSDNIASNADSVCVDGQNNLPENIPDVEGARVAFQALKEKIGKEKLKERAIPQLSFTNAQMFFVAHAEFYCDVHMNDPRFISSVLLDDRDTHGTGNVRVNGVAMQMDEFRQAFSCSSEDRMVLANEKRCYLLPSV</sequence>
<dbReference type="Gene3D" id="3.40.390.10">
    <property type="entry name" value="Collagenase (Catalytic Domain)"/>
    <property type="match status" value="1"/>
</dbReference>
<dbReference type="Pfam" id="PF01431">
    <property type="entry name" value="Peptidase_M13"/>
    <property type="match status" value="1"/>
</dbReference>
<dbReference type="InterPro" id="IPR018497">
    <property type="entry name" value="Peptidase_M13_C"/>
</dbReference>
<dbReference type="PANTHER" id="PTHR11733:SF208">
    <property type="entry name" value="PEPTIDASE M13 C-TERMINAL DOMAIN-CONTAINING PROTEIN"/>
    <property type="match status" value="1"/>
</dbReference>
<dbReference type="WBParaSite" id="PSAMB.scaffold251size61181.g3897.t1">
    <property type="protein sequence ID" value="PSAMB.scaffold251size61181.g3897.t1"/>
    <property type="gene ID" value="PSAMB.scaffold251size61181.g3897"/>
</dbReference>
<dbReference type="GO" id="GO:0004222">
    <property type="term" value="F:metalloendopeptidase activity"/>
    <property type="evidence" value="ECO:0007669"/>
    <property type="project" value="InterPro"/>
</dbReference>